<keyword evidence="2" id="KW-0663">Pyridoxal phosphate</keyword>
<evidence type="ECO:0000313" key="4">
    <source>
        <dbReference type="Proteomes" id="UP001279642"/>
    </source>
</evidence>
<dbReference type="EMBL" id="JAXCLW010000002">
    <property type="protein sequence ID" value="MDY0883188.1"/>
    <property type="molecule type" value="Genomic_DNA"/>
</dbReference>
<keyword evidence="3" id="KW-0808">Transferase</keyword>
<comment type="caution">
    <text evidence="3">The sequence shown here is derived from an EMBL/GenBank/DDBJ whole genome shotgun (WGS) entry which is preliminary data.</text>
</comment>
<evidence type="ECO:0000313" key="3">
    <source>
        <dbReference type="EMBL" id="MDY0883188.1"/>
    </source>
</evidence>
<dbReference type="SUPFAM" id="SSF53383">
    <property type="entry name" value="PLP-dependent transferases"/>
    <property type="match status" value="1"/>
</dbReference>
<dbReference type="Pfam" id="PF01041">
    <property type="entry name" value="DegT_DnrJ_EryC1"/>
    <property type="match status" value="1"/>
</dbReference>
<dbReference type="GO" id="GO:0008483">
    <property type="term" value="F:transaminase activity"/>
    <property type="evidence" value="ECO:0007669"/>
    <property type="project" value="UniProtKB-KW"/>
</dbReference>
<dbReference type="InterPro" id="IPR020026">
    <property type="entry name" value="PseC"/>
</dbReference>
<dbReference type="InterPro" id="IPR000653">
    <property type="entry name" value="DegT/StrS_aminotransferase"/>
</dbReference>
<gene>
    <name evidence="3" type="primary">pseC</name>
    <name evidence="3" type="ORF">SMD27_10060</name>
</gene>
<dbReference type="CDD" id="cd00616">
    <property type="entry name" value="AHBA_syn"/>
    <property type="match status" value="1"/>
</dbReference>
<keyword evidence="4" id="KW-1185">Reference proteome</keyword>
<dbReference type="NCBIfam" id="TIGR03588">
    <property type="entry name" value="PseC"/>
    <property type="match status" value="1"/>
</dbReference>
<keyword evidence="3" id="KW-0032">Aminotransferase</keyword>
<evidence type="ECO:0000256" key="2">
    <source>
        <dbReference type="RuleBase" id="RU004508"/>
    </source>
</evidence>
<protein>
    <submittedName>
        <fullName evidence="3">UDP-4-amino-4, 6-dideoxy-N-acetyl-beta-L-altrosamine transaminase</fullName>
        <ecNumber evidence="3">2.6.1.92</ecNumber>
    </submittedName>
</protein>
<reference evidence="3 4" key="1">
    <citation type="journal article" date="2016" name="Antonie Van Leeuwenhoek">
        <title>Dongia soli sp. nov., isolated from soil from Dokdo, Korea.</title>
        <authorList>
            <person name="Kim D.U."/>
            <person name="Lee H."/>
            <person name="Kim H."/>
            <person name="Kim S.G."/>
            <person name="Ka J.O."/>
        </authorList>
    </citation>
    <scope>NUCLEOTIDE SEQUENCE [LARGE SCALE GENOMIC DNA]</scope>
    <source>
        <strain evidence="3 4">D78</strain>
    </source>
</reference>
<comment type="similarity">
    <text evidence="1 2">Belongs to the DegT/DnrJ/EryC1 family.</text>
</comment>
<dbReference type="InterPro" id="IPR015421">
    <property type="entry name" value="PyrdxlP-dep_Trfase_major"/>
</dbReference>
<proteinExistence type="inferred from homology"/>
<dbReference type="RefSeq" id="WP_320508233.1">
    <property type="nucleotide sequence ID" value="NZ_JAXCLW010000002.1"/>
</dbReference>
<dbReference type="EC" id="2.6.1.92" evidence="3"/>
<organism evidence="3 4">
    <name type="scientific">Dongia soli</name>
    <dbReference type="NCBI Taxonomy" id="600628"/>
    <lineage>
        <taxon>Bacteria</taxon>
        <taxon>Pseudomonadati</taxon>
        <taxon>Pseudomonadota</taxon>
        <taxon>Alphaproteobacteria</taxon>
        <taxon>Rhodospirillales</taxon>
        <taxon>Dongiaceae</taxon>
        <taxon>Dongia</taxon>
    </lineage>
</organism>
<dbReference type="InterPro" id="IPR015422">
    <property type="entry name" value="PyrdxlP-dep_Trfase_small"/>
</dbReference>
<name>A0ABU5ECN8_9PROT</name>
<sequence length="403" mass="43249">MSTASPFLPYGKQCIDDEDVAAVAAALRGDYLTTGPTVGQFERAFADYVGARFAVASNSGTAALHLACMALGLGPGDHVVVPSVTFLATANAARFCGAEVIFADVDPHSGRMTAATLEEALARQPGFRPRAVLPVHLNGHCVDVAAIQALADRSGMAVIEDACHALGGLHAAGNDTRASVGACALSQLSCFSLHPVKTMTTGEGGVTTTNDEQLYRRMQLFRNHGMTRDAGEFTAAEQAFDTAGAALPWYYEMQELGPNYRITDIACALGLSQLRKLPSFVDRRRKLAAYYDRALADLAPRLTLIPRQPDDDPALHLYVVLVDFAAIGCSRSEAMAILKARGIGTQVHYLPVHRQPYYVRRYGTESLPGADAYYERALSIPLYPDMTEADAARVVTALHDLVS</sequence>
<dbReference type="PANTHER" id="PTHR30244:SF34">
    <property type="entry name" value="DTDP-4-AMINO-4,6-DIDEOXYGALACTOSE TRANSAMINASE"/>
    <property type="match status" value="1"/>
</dbReference>
<dbReference type="Gene3D" id="3.40.640.10">
    <property type="entry name" value="Type I PLP-dependent aspartate aminotransferase-like (Major domain)"/>
    <property type="match status" value="1"/>
</dbReference>
<dbReference type="PIRSF" id="PIRSF000390">
    <property type="entry name" value="PLP_StrS"/>
    <property type="match status" value="1"/>
</dbReference>
<accession>A0ABU5ECN8</accession>
<dbReference type="Proteomes" id="UP001279642">
    <property type="component" value="Unassembled WGS sequence"/>
</dbReference>
<evidence type="ECO:0000256" key="1">
    <source>
        <dbReference type="ARBA" id="ARBA00037999"/>
    </source>
</evidence>
<dbReference type="PANTHER" id="PTHR30244">
    <property type="entry name" value="TRANSAMINASE"/>
    <property type="match status" value="1"/>
</dbReference>
<dbReference type="InterPro" id="IPR015424">
    <property type="entry name" value="PyrdxlP-dep_Trfase"/>
</dbReference>
<dbReference type="Gene3D" id="3.90.1150.10">
    <property type="entry name" value="Aspartate Aminotransferase, domain 1"/>
    <property type="match status" value="1"/>
</dbReference>